<dbReference type="RefSeq" id="WP_189380195.1">
    <property type="nucleotide sequence ID" value="NZ_BMYI01000001.1"/>
</dbReference>
<keyword evidence="2" id="KW-1185">Reference proteome</keyword>
<accession>A0ABQ3F7Y1</accession>
<evidence type="ECO:0000313" key="1">
    <source>
        <dbReference type="EMBL" id="GHC12558.1"/>
    </source>
</evidence>
<dbReference type="EMBL" id="BMYI01000001">
    <property type="protein sequence ID" value="GHC12558.1"/>
    <property type="molecule type" value="Genomic_DNA"/>
</dbReference>
<gene>
    <name evidence="1" type="ORF">GCM10007291_07280</name>
</gene>
<evidence type="ECO:0000313" key="2">
    <source>
        <dbReference type="Proteomes" id="UP000658305"/>
    </source>
</evidence>
<reference evidence="2" key="1">
    <citation type="journal article" date="2019" name="Int. J. Syst. Evol. Microbiol.">
        <title>The Global Catalogue of Microorganisms (GCM) 10K type strain sequencing project: providing services to taxonomists for standard genome sequencing and annotation.</title>
        <authorList>
            <consortium name="The Broad Institute Genomics Platform"/>
            <consortium name="The Broad Institute Genome Sequencing Center for Infectious Disease"/>
            <person name="Wu L."/>
            <person name="Ma J."/>
        </authorList>
    </citation>
    <scope>NUCLEOTIDE SEQUENCE [LARGE SCALE GENOMIC DNA]</scope>
    <source>
        <strain evidence="2">KCTC 23298</strain>
    </source>
</reference>
<proteinExistence type="predicted"/>
<comment type="caution">
    <text evidence="1">The sequence shown here is derived from an EMBL/GenBank/DDBJ whole genome shotgun (WGS) entry which is preliminary data.</text>
</comment>
<sequence>MTTQIRSIGDLVAVKRAAANTAVTAGGSGDNTEVAGVIIDRAAIGFPQSCVVAIPFTATLAAAATLTIAFDVDEGNDSALSDAEVLTSATAAVVATGPSGGGTVAGTFEANVSLAGAGRYVRLNFTPNLSAANTDTAALSAVIVFGGMDRLPQ</sequence>
<dbReference type="Proteomes" id="UP000658305">
    <property type="component" value="Unassembled WGS sequence"/>
</dbReference>
<protein>
    <submittedName>
        <fullName evidence="1">Uncharacterized protein</fullName>
    </submittedName>
</protein>
<organism evidence="1 2">
    <name type="scientific">Gemmobacter nanjingensis</name>
    <dbReference type="NCBI Taxonomy" id="488454"/>
    <lineage>
        <taxon>Bacteria</taxon>
        <taxon>Pseudomonadati</taxon>
        <taxon>Pseudomonadota</taxon>
        <taxon>Alphaproteobacteria</taxon>
        <taxon>Rhodobacterales</taxon>
        <taxon>Paracoccaceae</taxon>
        <taxon>Gemmobacter</taxon>
    </lineage>
</organism>
<name>A0ABQ3F7Y1_9RHOB</name>